<name>A0A1R0ZJH0_9BACL</name>
<proteinExistence type="predicted"/>
<dbReference type="RefSeq" id="WP_076284408.1">
    <property type="nucleotide sequence ID" value="NZ_MPTW01000004.1"/>
</dbReference>
<organism evidence="1 2">
    <name type="scientific">Paenibacillus odorifer</name>
    <dbReference type="NCBI Taxonomy" id="189426"/>
    <lineage>
        <taxon>Bacteria</taxon>
        <taxon>Bacillati</taxon>
        <taxon>Bacillota</taxon>
        <taxon>Bacilli</taxon>
        <taxon>Bacillales</taxon>
        <taxon>Paenibacillaceae</taxon>
        <taxon>Paenibacillus</taxon>
    </lineage>
</organism>
<gene>
    <name evidence="1" type="ORF">BSK65_10715</name>
</gene>
<accession>A0A1R0ZJH0</accession>
<dbReference type="OrthoDB" id="2620863at2"/>
<evidence type="ECO:0000313" key="2">
    <source>
        <dbReference type="Proteomes" id="UP000187425"/>
    </source>
</evidence>
<dbReference type="Proteomes" id="UP000187425">
    <property type="component" value="Unassembled WGS sequence"/>
</dbReference>
<dbReference type="AlphaFoldDB" id="A0A1R0ZJH0"/>
<comment type="caution">
    <text evidence="1">The sequence shown here is derived from an EMBL/GenBank/DDBJ whole genome shotgun (WGS) entry which is preliminary data.</text>
</comment>
<protein>
    <submittedName>
        <fullName evidence="1">Uncharacterized protein</fullName>
    </submittedName>
</protein>
<dbReference type="EMBL" id="MPTW01000004">
    <property type="protein sequence ID" value="OME71504.1"/>
    <property type="molecule type" value="Genomic_DNA"/>
</dbReference>
<reference evidence="1 2" key="1">
    <citation type="submission" date="2016-11" db="EMBL/GenBank/DDBJ databases">
        <title>Paenibacillus species isolates.</title>
        <authorList>
            <person name="Beno S.M."/>
        </authorList>
    </citation>
    <scope>NUCLEOTIDE SEQUENCE [LARGE SCALE GENOMIC DNA]</scope>
    <source>
        <strain evidence="1 2">FSL H7-0443</strain>
    </source>
</reference>
<sequence length="138" mass="16207">MFTNEQLGNSLKQASELLRWDKGFDNFVFRMGFKEETSLTDAQKDQILSYLEVNVSRNDPLYIKAKAYIDQSEMSSDYFHNYPRKFRGAYYPVVMQFIAGLMVNSLDTRIDDNNNRRFIVDEVNNPWCEADTVYDDVV</sequence>
<evidence type="ECO:0000313" key="1">
    <source>
        <dbReference type="EMBL" id="OME71504.1"/>
    </source>
</evidence>